<dbReference type="STRING" id="1192034.CAP_5762"/>
<reference evidence="2 3" key="1">
    <citation type="submission" date="2013-05" db="EMBL/GenBank/DDBJ databases">
        <title>Genome assembly of Chondromyces apiculatus DSM 436.</title>
        <authorList>
            <person name="Sharma G."/>
            <person name="Khatri I."/>
            <person name="Kaur C."/>
            <person name="Mayilraj S."/>
            <person name="Subramanian S."/>
        </authorList>
    </citation>
    <scope>NUCLEOTIDE SEQUENCE [LARGE SCALE GENOMIC DNA]</scope>
    <source>
        <strain evidence="2 3">DSM 436</strain>
    </source>
</reference>
<accession>A0A017T1Z3</accession>
<proteinExistence type="predicted"/>
<sequence length="163" mass="17012">MHGADGEHGAGDWECQRPGCRGGLPASPCCLIAAAAFAAAAAITAITAITAAAAFAAPAAPCPLSCTHVVQVSPIQPWLRAVRKRSTRQAAIDALLPRRRGRQEPSRAMVLAVAPRGGFLVQREALSSYVSRVLRAGVSLLSWGGGLNVGALRRNRLLAIRFP</sequence>
<comment type="caution">
    <text evidence="2">The sequence shown here is derived from an EMBL/GenBank/DDBJ whole genome shotgun (WGS) entry which is preliminary data.</text>
</comment>
<evidence type="ECO:0000256" key="1">
    <source>
        <dbReference type="SAM" id="Phobius"/>
    </source>
</evidence>
<keyword evidence="1" id="KW-0812">Transmembrane</keyword>
<protein>
    <submittedName>
        <fullName evidence="2">Uncharacterized protein</fullName>
    </submittedName>
</protein>
<feature type="transmembrane region" description="Helical" evidence="1">
    <location>
        <begin position="31"/>
        <end position="57"/>
    </location>
</feature>
<organism evidence="2 3">
    <name type="scientific">Chondromyces apiculatus DSM 436</name>
    <dbReference type="NCBI Taxonomy" id="1192034"/>
    <lineage>
        <taxon>Bacteria</taxon>
        <taxon>Pseudomonadati</taxon>
        <taxon>Myxococcota</taxon>
        <taxon>Polyangia</taxon>
        <taxon>Polyangiales</taxon>
        <taxon>Polyangiaceae</taxon>
        <taxon>Chondromyces</taxon>
    </lineage>
</organism>
<name>A0A017T1Z3_9BACT</name>
<gene>
    <name evidence="2" type="ORF">CAP_5762</name>
</gene>
<dbReference type="EMBL" id="ASRX01000049">
    <property type="protein sequence ID" value="EYF03258.1"/>
    <property type="molecule type" value="Genomic_DNA"/>
</dbReference>
<evidence type="ECO:0000313" key="3">
    <source>
        <dbReference type="Proteomes" id="UP000019678"/>
    </source>
</evidence>
<evidence type="ECO:0000313" key="2">
    <source>
        <dbReference type="EMBL" id="EYF03258.1"/>
    </source>
</evidence>
<dbReference type="Proteomes" id="UP000019678">
    <property type="component" value="Unassembled WGS sequence"/>
</dbReference>
<keyword evidence="1" id="KW-0472">Membrane</keyword>
<keyword evidence="3" id="KW-1185">Reference proteome</keyword>
<keyword evidence="1" id="KW-1133">Transmembrane helix</keyword>
<dbReference type="AlphaFoldDB" id="A0A017T1Z3"/>